<dbReference type="EMBL" id="CDOG01000089">
    <property type="protein sequence ID" value="CEN42031.1"/>
    <property type="molecule type" value="Genomic_DNA"/>
</dbReference>
<sequence>MCISINLANKNIIPKVATQTKTPNINLRKSPILFIMYNPFLAKLVQYQK</sequence>
<protein>
    <submittedName>
        <fullName evidence="1">Uncharacterized protein</fullName>
    </submittedName>
</protein>
<accession>A0A0B7HKZ9</accession>
<organism evidence="1 2">
    <name type="scientific">Capnocytophaga cynodegmi</name>
    <dbReference type="NCBI Taxonomy" id="28189"/>
    <lineage>
        <taxon>Bacteria</taxon>
        <taxon>Pseudomonadati</taxon>
        <taxon>Bacteroidota</taxon>
        <taxon>Flavobacteriia</taxon>
        <taxon>Flavobacteriales</taxon>
        <taxon>Flavobacteriaceae</taxon>
        <taxon>Capnocytophaga</taxon>
    </lineage>
</organism>
<gene>
    <name evidence="1" type="ORF">CCYN74_90028</name>
</gene>
<evidence type="ECO:0000313" key="1">
    <source>
        <dbReference type="EMBL" id="CEN42031.1"/>
    </source>
</evidence>
<reference evidence="1 2" key="1">
    <citation type="submission" date="2015-01" db="EMBL/GenBank/DDBJ databases">
        <authorList>
            <person name="MANFREDI Pablo"/>
        </authorList>
    </citation>
    <scope>NUCLEOTIDE SEQUENCE [LARGE SCALE GENOMIC DNA]</scope>
    <source>
        <strain evidence="1 2">Ccy74</strain>
    </source>
</reference>
<dbReference type="Proteomes" id="UP000038083">
    <property type="component" value="Unassembled WGS sequence"/>
</dbReference>
<name>A0A0B7HKZ9_9FLAO</name>
<evidence type="ECO:0000313" key="2">
    <source>
        <dbReference type="Proteomes" id="UP000038083"/>
    </source>
</evidence>
<proteinExistence type="predicted"/>
<dbReference type="AlphaFoldDB" id="A0A0B7HKZ9"/>